<evidence type="ECO:0000256" key="7">
    <source>
        <dbReference type="ARBA" id="ARBA00023170"/>
    </source>
</evidence>
<feature type="transmembrane region" description="Helical" evidence="9">
    <location>
        <begin position="221"/>
        <end position="245"/>
    </location>
</feature>
<proteinExistence type="inferred from homology"/>
<sequence>MEYSRKGMNLPWILYLMSAATLVQARCELVQLSYVVQHSLWRGWNQAVIFTPQIESGCQSSLIHLVKCLGVNGIASAIDVPNKPRTGDNLGIIILTPKLQRKAVTLLVDYINHLQKTWDNDSSVVGITVKGTHILQYFKARVNSTLYAAYLGKWNKNISMAAVKVPYPVEVRNVLGEIINVGRSNSSHDDNYVLDENFSTAHELWDDILHFITKRMNTTSRLLVCVIAVIIVTSLAVVVISRLTIQLARNKRRKMEYTEAMVWSMGIICQQGGSWTPRSPSASILLIVCLFFAVITYNAYAAFITSVLSVRVATVATVADVLRSNEMKIGYIRNGPDQIYLMSTKDVQLNEFYIRGYSEAENLVTSAEEGLSRAASQDYAFFAGQLVARTTLRSLSQARGRCALRELPVPSTRSDLSFPLPHCSAYAKPILLSTGSSHASMLTTVRVRVSPGCRRTNSISGHHRWVHHFHCYWRWGIRLEEPQKL</sequence>
<dbReference type="GO" id="GO:0005886">
    <property type="term" value="C:plasma membrane"/>
    <property type="evidence" value="ECO:0007669"/>
    <property type="project" value="UniProtKB-SubCell"/>
</dbReference>
<evidence type="ECO:0000256" key="6">
    <source>
        <dbReference type="ARBA" id="ARBA00023136"/>
    </source>
</evidence>
<comment type="similarity">
    <text evidence="2">Belongs to the glutamate-gated ion channel (TC 1.A.10.1) family.</text>
</comment>
<evidence type="ECO:0000313" key="13">
    <source>
        <dbReference type="Proteomes" id="UP000324832"/>
    </source>
</evidence>
<keyword evidence="8" id="KW-0325">Glycoprotein</keyword>
<evidence type="ECO:0000256" key="5">
    <source>
        <dbReference type="ARBA" id="ARBA00022989"/>
    </source>
</evidence>
<feature type="signal peptide" evidence="10">
    <location>
        <begin position="1"/>
        <end position="25"/>
    </location>
</feature>
<feature type="domain" description="Ionotropic glutamate receptor C-terminal" evidence="11">
    <location>
        <begin position="224"/>
        <end position="361"/>
    </location>
</feature>
<evidence type="ECO:0000256" key="4">
    <source>
        <dbReference type="ARBA" id="ARBA00022692"/>
    </source>
</evidence>
<dbReference type="AlphaFoldDB" id="A0A5E4PXD7"/>
<evidence type="ECO:0000313" key="12">
    <source>
        <dbReference type="EMBL" id="VVC89935.1"/>
    </source>
</evidence>
<dbReference type="GO" id="GO:0015276">
    <property type="term" value="F:ligand-gated monoatomic ion channel activity"/>
    <property type="evidence" value="ECO:0007669"/>
    <property type="project" value="InterPro"/>
</dbReference>
<dbReference type="PANTHER" id="PTHR42643">
    <property type="entry name" value="IONOTROPIC RECEPTOR 20A-RELATED"/>
    <property type="match status" value="1"/>
</dbReference>
<comment type="subcellular location">
    <subcellularLocation>
        <location evidence="1">Cell membrane</location>
        <topology evidence="1">Multi-pass membrane protein</topology>
    </subcellularLocation>
</comment>
<protein>
    <recommendedName>
        <fullName evidence="11">Ionotropic glutamate receptor C-terminal domain-containing protein</fullName>
    </recommendedName>
</protein>
<keyword evidence="7" id="KW-0675">Receptor</keyword>
<feature type="chain" id="PRO_5023114963" description="Ionotropic glutamate receptor C-terminal domain-containing protein" evidence="10">
    <location>
        <begin position="26"/>
        <end position="485"/>
    </location>
</feature>
<dbReference type="Pfam" id="PF00060">
    <property type="entry name" value="Lig_chan"/>
    <property type="match status" value="1"/>
</dbReference>
<name>A0A5E4PXD7_9NEOP</name>
<reference evidence="12 13" key="1">
    <citation type="submission" date="2017-07" db="EMBL/GenBank/DDBJ databases">
        <authorList>
            <person name="Talla V."/>
            <person name="Backstrom N."/>
        </authorList>
    </citation>
    <scope>NUCLEOTIDE SEQUENCE [LARGE SCALE GENOMIC DNA]</scope>
</reference>
<evidence type="ECO:0000256" key="10">
    <source>
        <dbReference type="SAM" id="SignalP"/>
    </source>
</evidence>
<keyword evidence="6 9" id="KW-0472">Membrane</keyword>
<keyword evidence="5 9" id="KW-1133">Transmembrane helix</keyword>
<evidence type="ECO:0000256" key="8">
    <source>
        <dbReference type="ARBA" id="ARBA00023180"/>
    </source>
</evidence>
<evidence type="ECO:0000256" key="1">
    <source>
        <dbReference type="ARBA" id="ARBA00004651"/>
    </source>
</evidence>
<evidence type="ECO:0000256" key="2">
    <source>
        <dbReference type="ARBA" id="ARBA00008685"/>
    </source>
</evidence>
<dbReference type="InterPro" id="IPR052192">
    <property type="entry name" value="Insect_Ionotropic_Sensory_Rcpt"/>
</dbReference>
<dbReference type="Proteomes" id="UP000324832">
    <property type="component" value="Unassembled WGS sequence"/>
</dbReference>
<gene>
    <name evidence="12" type="ORF">LSINAPIS_LOCUS2960</name>
</gene>
<feature type="transmembrane region" description="Helical" evidence="9">
    <location>
        <begin position="284"/>
        <end position="303"/>
    </location>
</feature>
<keyword evidence="13" id="KW-1185">Reference proteome</keyword>
<accession>A0A5E4PXD7</accession>
<evidence type="ECO:0000256" key="9">
    <source>
        <dbReference type="SAM" id="Phobius"/>
    </source>
</evidence>
<organism evidence="12 13">
    <name type="scientific">Leptidea sinapis</name>
    <dbReference type="NCBI Taxonomy" id="189913"/>
    <lineage>
        <taxon>Eukaryota</taxon>
        <taxon>Metazoa</taxon>
        <taxon>Ecdysozoa</taxon>
        <taxon>Arthropoda</taxon>
        <taxon>Hexapoda</taxon>
        <taxon>Insecta</taxon>
        <taxon>Pterygota</taxon>
        <taxon>Neoptera</taxon>
        <taxon>Endopterygota</taxon>
        <taxon>Lepidoptera</taxon>
        <taxon>Glossata</taxon>
        <taxon>Ditrysia</taxon>
        <taxon>Papilionoidea</taxon>
        <taxon>Pieridae</taxon>
        <taxon>Dismorphiinae</taxon>
        <taxon>Leptidea</taxon>
    </lineage>
</organism>
<dbReference type="GO" id="GO:0050906">
    <property type="term" value="P:detection of stimulus involved in sensory perception"/>
    <property type="evidence" value="ECO:0007669"/>
    <property type="project" value="UniProtKB-ARBA"/>
</dbReference>
<dbReference type="EMBL" id="FZQP02000670">
    <property type="protein sequence ID" value="VVC89935.1"/>
    <property type="molecule type" value="Genomic_DNA"/>
</dbReference>
<dbReference type="InterPro" id="IPR001320">
    <property type="entry name" value="Iontro_rcpt_C"/>
</dbReference>
<keyword evidence="3" id="KW-1003">Cell membrane</keyword>
<keyword evidence="10" id="KW-0732">Signal</keyword>
<evidence type="ECO:0000259" key="11">
    <source>
        <dbReference type="Pfam" id="PF00060"/>
    </source>
</evidence>
<dbReference type="Gene3D" id="1.10.287.70">
    <property type="match status" value="1"/>
</dbReference>
<keyword evidence="4 9" id="KW-0812">Transmembrane</keyword>
<evidence type="ECO:0000256" key="3">
    <source>
        <dbReference type="ARBA" id="ARBA00022475"/>
    </source>
</evidence>
<dbReference type="PANTHER" id="PTHR42643:SF33">
    <property type="entry name" value="GLUTAMATE RECEPTOR 2-LIKE PROTEIN"/>
    <property type="match status" value="1"/>
</dbReference>